<comment type="caution">
    <text evidence="1">The sequence shown here is derived from an EMBL/GenBank/DDBJ whole genome shotgun (WGS) entry which is preliminary data.</text>
</comment>
<dbReference type="InterPro" id="IPR037914">
    <property type="entry name" value="SpoVT-AbrB_sf"/>
</dbReference>
<evidence type="ECO:0000313" key="1">
    <source>
        <dbReference type="EMBL" id="PIQ68115.1"/>
    </source>
</evidence>
<proteinExistence type="predicted"/>
<sequence>MRNIININVRGTLTLPKAFRKKLGISGEGQVIAEETSGGIMLRAGAAFPIEMYTDERIAEFQRNNEEALKGYVFNKKR</sequence>
<gene>
    <name evidence="1" type="ORF">COV91_05780</name>
</gene>
<reference evidence="1 2" key="1">
    <citation type="submission" date="2017-09" db="EMBL/GenBank/DDBJ databases">
        <title>Depth-based differentiation of microbial function through sediment-hosted aquifers and enrichment of novel symbionts in the deep terrestrial subsurface.</title>
        <authorList>
            <person name="Probst A.J."/>
            <person name="Ladd B."/>
            <person name="Jarett J.K."/>
            <person name="Geller-Mcgrath D.E."/>
            <person name="Sieber C.M."/>
            <person name="Emerson J.B."/>
            <person name="Anantharaman K."/>
            <person name="Thomas B.C."/>
            <person name="Malmstrom R."/>
            <person name="Stieglmeier M."/>
            <person name="Klingl A."/>
            <person name="Woyke T."/>
            <person name="Ryan C.M."/>
            <person name="Banfield J.F."/>
        </authorList>
    </citation>
    <scope>NUCLEOTIDE SEQUENCE [LARGE SCALE GENOMIC DNA]</scope>
    <source>
        <strain evidence="1">CG11_big_fil_rev_8_21_14_0_20_46_11</strain>
    </source>
</reference>
<organism evidence="1 2">
    <name type="scientific">Candidatus Taylorbacteria bacterium CG11_big_fil_rev_8_21_14_0_20_46_11</name>
    <dbReference type="NCBI Taxonomy" id="1975025"/>
    <lineage>
        <taxon>Bacteria</taxon>
        <taxon>Candidatus Tayloriibacteriota</taxon>
    </lineage>
</organism>
<dbReference type="EMBL" id="PCVG01000079">
    <property type="protein sequence ID" value="PIQ68115.1"/>
    <property type="molecule type" value="Genomic_DNA"/>
</dbReference>
<name>A0A2H0KA59_9BACT</name>
<accession>A0A2H0KA59</accession>
<dbReference type="Proteomes" id="UP000229342">
    <property type="component" value="Unassembled WGS sequence"/>
</dbReference>
<protein>
    <submittedName>
        <fullName evidence="1">AbrB family transcriptional regulator</fullName>
    </submittedName>
</protein>
<evidence type="ECO:0000313" key="2">
    <source>
        <dbReference type="Proteomes" id="UP000229342"/>
    </source>
</evidence>
<dbReference type="AlphaFoldDB" id="A0A2H0KA59"/>
<dbReference type="SUPFAM" id="SSF89447">
    <property type="entry name" value="AbrB/MazE/MraZ-like"/>
    <property type="match status" value="1"/>
</dbReference>